<feature type="region of interest" description="Disordered" evidence="1">
    <location>
        <begin position="398"/>
        <end position="428"/>
    </location>
</feature>
<organism evidence="2 3">
    <name type="scientific">Drosophila gunungcola</name>
    <name type="common">fruit fly</name>
    <dbReference type="NCBI Taxonomy" id="103775"/>
    <lineage>
        <taxon>Eukaryota</taxon>
        <taxon>Metazoa</taxon>
        <taxon>Ecdysozoa</taxon>
        <taxon>Arthropoda</taxon>
        <taxon>Hexapoda</taxon>
        <taxon>Insecta</taxon>
        <taxon>Pterygota</taxon>
        <taxon>Neoptera</taxon>
        <taxon>Endopterygota</taxon>
        <taxon>Diptera</taxon>
        <taxon>Brachycera</taxon>
        <taxon>Muscomorpha</taxon>
        <taxon>Ephydroidea</taxon>
        <taxon>Drosophilidae</taxon>
        <taxon>Drosophila</taxon>
        <taxon>Sophophora</taxon>
    </lineage>
</organism>
<feature type="region of interest" description="Disordered" evidence="1">
    <location>
        <begin position="80"/>
        <end position="106"/>
    </location>
</feature>
<protein>
    <recommendedName>
        <fullName evidence="4">Protein FAM60A</fullName>
    </recommendedName>
</protein>
<name>A0A9P9YF09_9MUSC</name>
<dbReference type="EMBL" id="JAMKOV010000035">
    <property type="protein sequence ID" value="KAI8035520.1"/>
    <property type="molecule type" value="Genomic_DNA"/>
</dbReference>
<gene>
    <name evidence="2" type="ORF">M5D96_011743</name>
</gene>
<comment type="caution">
    <text evidence="2">The sequence shown here is derived from an EMBL/GenBank/DDBJ whole genome shotgun (WGS) entry which is preliminary data.</text>
</comment>
<feature type="region of interest" description="Disordered" evidence="1">
    <location>
        <begin position="133"/>
        <end position="186"/>
    </location>
</feature>
<evidence type="ECO:0008006" key="4">
    <source>
        <dbReference type="Google" id="ProtNLM"/>
    </source>
</evidence>
<evidence type="ECO:0000313" key="2">
    <source>
        <dbReference type="EMBL" id="KAI8035520.1"/>
    </source>
</evidence>
<dbReference type="PANTHER" id="PTHR13422">
    <property type="entry name" value="SIN3-HDAC COMPLEX-ASSOCIATED FACTOR"/>
    <property type="match status" value="1"/>
</dbReference>
<dbReference type="Proteomes" id="UP001059596">
    <property type="component" value="Unassembled WGS sequence"/>
</dbReference>
<dbReference type="Pfam" id="PF15396">
    <property type="entry name" value="FAM60A"/>
    <property type="match status" value="1"/>
</dbReference>
<keyword evidence="3" id="KW-1185">Reference proteome</keyword>
<dbReference type="GO" id="GO:0070822">
    <property type="term" value="C:Sin3-type complex"/>
    <property type="evidence" value="ECO:0007669"/>
    <property type="project" value="TreeGrafter"/>
</dbReference>
<proteinExistence type="predicted"/>
<accession>A0A9P9YF09</accession>
<evidence type="ECO:0000256" key="1">
    <source>
        <dbReference type="SAM" id="MobiDB-lite"/>
    </source>
</evidence>
<dbReference type="AlphaFoldDB" id="A0A9P9YF09"/>
<feature type="compositionally biased region" description="Polar residues" evidence="1">
    <location>
        <begin position="136"/>
        <end position="166"/>
    </location>
</feature>
<feature type="region of interest" description="Disordered" evidence="1">
    <location>
        <begin position="605"/>
        <end position="624"/>
    </location>
</feature>
<dbReference type="InterPro" id="IPR026065">
    <property type="entry name" value="FAM60A"/>
</dbReference>
<dbReference type="PANTHER" id="PTHR13422:SF12">
    <property type="entry name" value="SIN3-HDAC COMPLEX-ASSOCIATED FACTOR"/>
    <property type="match status" value="1"/>
</dbReference>
<feature type="compositionally biased region" description="Pro residues" evidence="1">
    <location>
        <begin position="611"/>
        <end position="624"/>
    </location>
</feature>
<sequence length="624" mass="66886">MFNFHKPRVYRSADGCCICRAKSSSSRFTASRKYEKESMQCFNLHEPRNGEICNACVLLVKRYKRLPVGSKRHWGHVVDARAGPGTKSLAKQKKRDNAEAEAKANGNSSFLPEKFAKIFKKNRKGKITAATAAAASQTGASPLVSSAINRPSSTSPTSEHQPSDSNESFDDEHQMPGSGSFGATGAPYQTRKRTAAAALAISGTLAEVSKRPKLTGSKRRRQLPPQKHRRAVDNVPFFEDSDLVRLEVCCGVVFQSLSLGSCCYIIDPELYKPCEKHQRLRHQQLQLQQQQQQNLHQDQQMEAITRPNSISMPATQVQGQGPKIGPLKKHHLFFKRQSESFPQGDIHRISPIPLSKTETNSQQQQQQQQQQPHSNLSLILKSNPTVQSQSQVVSVGAASPSSLSSSSNCSTSSSVATKFNDNSSDSGFDEHVLERKSVSPPTQDEWKLRGATGGMQLILASGLPLAGQPQNLMLAGNEFTARIVQQRESAAGSGASGGGGGGGGAPLKINVLGGSQGNSSKLRAIFNSASSIQHENGVTTILPASSLAASNQTAAMNAIAPSTVTITPATTVVGKKVTAVPNPKFILIKPAKFVGQTATTMTTMTTTTTEPPAPPPPPPEAKIV</sequence>
<evidence type="ECO:0000313" key="3">
    <source>
        <dbReference type="Proteomes" id="UP001059596"/>
    </source>
</evidence>
<feature type="compositionally biased region" description="Low complexity" evidence="1">
    <location>
        <begin position="398"/>
        <end position="417"/>
    </location>
</feature>
<reference evidence="2" key="1">
    <citation type="journal article" date="2023" name="Genome Biol. Evol.">
        <title>Long-read-based Genome Assembly of Drosophila gunungcola Reveals Fewer Chemosensory Genes in Flower-breeding Species.</title>
        <authorList>
            <person name="Negi A."/>
            <person name="Liao B.Y."/>
            <person name="Yeh S.D."/>
        </authorList>
    </citation>
    <scope>NUCLEOTIDE SEQUENCE</scope>
    <source>
        <strain evidence="2">Sukarami</strain>
    </source>
</reference>
<dbReference type="OrthoDB" id="10023333at2759"/>
<dbReference type="GO" id="GO:0030336">
    <property type="term" value="P:negative regulation of cell migration"/>
    <property type="evidence" value="ECO:0007669"/>
    <property type="project" value="TreeGrafter"/>
</dbReference>